<dbReference type="Pfam" id="PF25293">
    <property type="entry name" value="Beta-prop_EMC1_N"/>
    <property type="match status" value="1"/>
</dbReference>
<dbReference type="OMA" id="SWAEVYH"/>
<comment type="subcellular location">
    <subcellularLocation>
        <location evidence="1">Endoplasmic reticulum membrane</location>
        <topology evidence="1">Single-pass type I membrane protein</topology>
    </subcellularLocation>
</comment>
<dbReference type="GO" id="GO:0034975">
    <property type="term" value="P:protein folding in endoplasmic reticulum"/>
    <property type="evidence" value="ECO:0007669"/>
    <property type="project" value="TreeGrafter"/>
</dbReference>
<dbReference type="STRING" id="554155.C5FIJ5"/>
<organism evidence="14 15">
    <name type="scientific">Arthroderma otae (strain ATCC MYA-4605 / CBS 113480)</name>
    <name type="common">Microsporum canis</name>
    <dbReference type="NCBI Taxonomy" id="554155"/>
    <lineage>
        <taxon>Eukaryota</taxon>
        <taxon>Fungi</taxon>
        <taxon>Dikarya</taxon>
        <taxon>Ascomycota</taxon>
        <taxon>Pezizomycotina</taxon>
        <taxon>Eurotiomycetes</taxon>
        <taxon>Eurotiomycetidae</taxon>
        <taxon>Onygenales</taxon>
        <taxon>Arthrodermataceae</taxon>
        <taxon>Microsporum</taxon>
    </lineage>
</organism>
<dbReference type="EMBL" id="DS995702">
    <property type="protein sequence ID" value="EEQ29264.1"/>
    <property type="molecule type" value="Genomic_DNA"/>
</dbReference>
<dbReference type="eggNOG" id="KOG2103">
    <property type="taxonomic scope" value="Eukaryota"/>
</dbReference>
<name>C5FIJ5_ARTOC</name>
<evidence type="ECO:0000313" key="14">
    <source>
        <dbReference type="EMBL" id="EEQ29264.1"/>
    </source>
</evidence>
<evidence type="ECO:0000256" key="4">
    <source>
        <dbReference type="ARBA" id="ARBA00020824"/>
    </source>
</evidence>
<dbReference type="PANTHER" id="PTHR21573:SF0">
    <property type="entry name" value="ER MEMBRANE PROTEIN COMPLEX SUBUNIT 1"/>
    <property type="match status" value="1"/>
</dbReference>
<reference evidence="15" key="1">
    <citation type="journal article" date="2012" name="MBio">
        <title>Comparative genome analysis of Trichophyton rubrum and related dermatophytes reveals candidate genes involved in infection.</title>
        <authorList>
            <person name="Martinez D.A."/>
            <person name="Oliver B.G."/>
            <person name="Graeser Y."/>
            <person name="Goldberg J.M."/>
            <person name="Li W."/>
            <person name="Martinez-Rossi N.M."/>
            <person name="Monod M."/>
            <person name="Shelest E."/>
            <person name="Barton R.C."/>
            <person name="Birch E."/>
            <person name="Brakhage A.A."/>
            <person name="Chen Z."/>
            <person name="Gurr S.J."/>
            <person name="Heiman D."/>
            <person name="Heitman J."/>
            <person name="Kosti I."/>
            <person name="Rossi A."/>
            <person name="Saif S."/>
            <person name="Samalova M."/>
            <person name="Saunders C.W."/>
            <person name="Shea T."/>
            <person name="Summerbell R.C."/>
            <person name="Xu J."/>
            <person name="Young S."/>
            <person name="Zeng Q."/>
            <person name="Birren B.W."/>
            <person name="Cuomo C.A."/>
            <person name="White T.C."/>
        </authorList>
    </citation>
    <scope>NUCLEOTIDE SEQUENCE [LARGE SCALE GENOMIC DNA]</scope>
    <source>
        <strain evidence="15">ATCC MYA-4605 / CBS 113480</strain>
    </source>
</reference>
<dbReference type="AlphaFoldDB" id="C5FIJ5"/>
<sequence>MRLGAAHLLWASIVPTALAILADEAYHIDYHHALLGTPVADNTFFHRSSPSSVASLLYTHSEKNILGAVNPKDGSVVWRQNISDYFPQTSNQAFLRAADNDDTVLSAFGSSVSAWDAIDGRFRWIQQFLDGPVKDLELGPDSPVERHDVLVVSGDKKGVLRRLDIDSGNVIWEYRDESSRADFPTSSDDVPFQVSVASKSTGYYVALQPSRSGYKIKVTTLDLAKGRAGDQYILNSETEVSGPESILIVGGNPAAPLIAWTDKQNTVLKLNVLGSKNIESVKIDNEEVRNIQIHTSPSSSSPTHFLVEYCTESASWAEVYHINRSTASISKAYNLPKVRGKSAITAGTSVSNDDLYFTRITPAEVIIYSSASDKALGKWKPSQVLSGNYQHAISEVVALESGVSVRFAQVDESGDWSLVLNGQLQWTRPESLTETVAVAWSDLNNGVTLARELEVEGHQSVPMAYAHRLIRHLKGIQQHLPDWLMESPIRVLTSFMPSDINDLLQFGFGQHVILATRTGRVAALDSGRQGKVMWNIKAVENDADWGVKAIAAELGLATVYVDDGSSLQVNITTGEITNRSPPTQKVASIAFIPDGSSDIKVGVEENGVPINSAYANGIDKFLVTRSGDKKILGWNTSKSKAPMWEFTVPGDQKIIHATARPAHDPVASIGKVLGNRSVLYKYLNTNLALITATGDSTVDFYLLDGVSGQILHTARYTDVDTTQPISSVISENWFAYSFWSDTSEKSDAKGYQLIVSELYESSIPNDRGVLGDAANYSSISNFTMPHVISQAYMIPEAISNMAVTQTRQGISIRQLLCTLPASRSIVGIPRPILDPRRPIGRDPTSQEAAEGLMKYNPNLEFDPKWYLTHSRDVIGIKQIESNPTLLESTTLIFSYGFDIFGTRLAPSQPFDILDKGFSKIQLLLTVVALMAGVSALAPLARSKQVNLLWKSS</sequence>
<dbReference type="HOGENOM" id="CLU_005034_0_1_1"/>
<dbReference type="SMART" id="SM00564">
    <property type="entry name" value="PQQ"/>
    <property type="match status" value="3"/>
</dbReference>
<evidence type="ECO:0000256" key="5">
    <source>
        <dbReference type="ARBA" id="ARBA00022692"/>
    </source>
</evidence>
<dbReference type="InterPro" id="IPR015943">
    <property type="entry name" value="WD40/YVTN_repeat-like_dom_sf"/>
</dbReference>
<dbReference type="InterPro" id="IPR018391">
    <property type="entry name" value="PQQ_b-propeller_rpt"/>
</dbReference>
<dbReference type="InterPro" id="IPR011678">
    <property type="entry name" value="EMC1_C"/>
</dbReference>
<evidence type="ECO:0000259" key="13">
    <source>
        <dbReference type="Pfam" id="PF25293"/>
    </source>
</evidence>
<dbReference type="GO" id="GO:0072546">
    <property type="term" value="C:EMC complex"/>
    <property type="evidence" value="ECO:0007669"/>
    <property type="project" value="InterPro"/>
</dbReference>
<dbReference type="InterPro" id="IPR058545">
    <property type="entry name" value="Beta-prop_EMC1_1st"/>
</dbReference>
<evidence type="ECO:0000256" key="9">
    <source>
        <dbReference type="ARBA" id="ARBA00023136"/>
    </source>
</evidence>
<keyword evidence="5" id="KW-0812">Transmembrane</keyword>
<dbReference type="RefSeq" id="XP_002849149.1">
    <property type="nucleotide sequence ID" value="XM_002849103.1"/>
</dbReference>
<dbReference type="Gene3D" id="2.130.10.10">
    <property type="entry name" value="YVTN repeat-like/Quinoprotein amine dehydrogenase"/>
    <property type="match status" value="1"/>
</dbReference>
<dbReference type="Pfam" id="PF07774">
    <property type="entry name" value="EMC1_C"/>
    <property type="match status" value="1"/>
</dbReference>
<dbReference type="SUPFAM" id="SSF69304">
    <property type="entry name" value="Tricorn protease N-terminal domain"/>
    <property type="match status" value="1"/>
</dbReference>
<evidence type="ECO:0000256" key="7">
    <source>
        <dbReference type="ARBA" id="ARBA00022824"/>
    </source>
</evidence>
<keyword evidence="9" id="KW-0472">Membrane</keyword>
<keyword evidence="8" id="KW-1133">Transmembrane helix</keyword>
<evidence type="ECO:0000256" key="10">
    <source>
        <dbReference type="ARBA" id="ARBA00023180"/>
    </source>
</evidence>
<dbReference type="PANTHER" id="PTHR21573">
    <property type="entry name" value="ER MEMBRANE PROTEIN COMPLEX SUBUNIT 1"/>
    <property type="match status" value="1"/>
</dbReference>
<evidence type="ECO:0000256" key="3">
    <source>
        <dbReference type="ARBA" id="ARBA00011276"/>
    </source>
</evidence>
<accession>C5FIJ5</accession>
<dbReference type="GeneID" id="9229203"/>
<evidence type="ECO:0000256" key="2">
    <source>
        <dbReference type="ARBA" id="ARBA00007904"/>
    </source>
</evidence>
<gene>
    <name evidence="14" type="ORF">MCYG_02083</name>
</gene>
<evidence type="ECO:0000256" key="1">
    <source>
        <dbReference type="ARBA" id="ARBA00004115"/>
    </source>
</evidence>
<dbReference type="SUPFAM" id="SSF50998">
    <property type="entry name" value="Quinoprotein alcohol dehydrogenase-like"/>
    <property type="match status" value="1"/>
</dbReference>
<keyword evidence="15" id="KW-1185">Reference proteome</keyword>
<evidence type="ECO:0000256" key="8">
    <source>
        <dbReference type="ARBA" id="ARBA00022989"/>
    </source>
</evidence>
<protein>
    <recommendedName>
        <fullName evidence="4">ER membrane protein complex subunit 1</fullName>
    </recommendedName>
</protein>
<dbReference type="OrthoDB" id="28092at2759"/>
<feature type="chain" id="PRO_5002950209" description="ER membrane protein complex subunit 1" evidence="11">
    <location>
        <begin position="20"/>
        <end position="952"/>
    </location>
</feature>
<dbReference type="VEuPathDB" id="FungiDB:MCYG_02083"/>
<keyword evidence="6 11" id="KW-0732">Signal</keyword>
<feature type="signal peptide" evidence="11">
    <location>
        <begin position="1"/>
        <end position="19"/>
    </location>
</feature>
<comment type="subunit">
    <text evidence="3">Component of the ER membrane protein complex (EMC).</text>
</comment>
<evidence type="ECO:0000256" key="11">
    <source>
        <dbReference type="SAM" id="SignalP"/>
    </source>
</evidence>
<proteinExistence type="inferred from homology"/>
<evidence type="ECO:0000313" key="15">
    <source>
        <dbReference type="Proteomes" id="UP000002035"/>
    </source>
</evidence>
<keyword evidence="7" id="KW-0256">Endoplasmic reticulum</keyword>
<feature type="domain" description="ER membrane protein complex subunit 1 C-terminal" evidence="12">
    <location>
        <begin position="730"/>
        <end position="949"/>
    </location>
</feature>
<evidence type="ECO:0000256" key="6">
    <source>
        <dbReference type="ARBA" id="ARBA00022729"/>
    </source>
</evidence>
<comment type="similarity">
    <text evidence="2">Belongs to the EMC1 family.</text>
</comment>
<keyword evidence="10" id="KW-0325">Glycoprotein</keyword>
<feature type="domain" description="EMC1 first beta-propeller" evidence="13">
    <location>
        <begin position="19"/>
        <end position="430"/>
    </location>
</feature>
<dbReference type="Proteomes" id="UP000002035">
    <property type="component" value="Unassembled WGS sequence"/>
</dbReference>
<dbReference type="InterPro" id="IPR011047">
    <property type="entry name" value="Quinoprotein_ADH-like_sf"/>
</dbReference>
<dbReference type="InterPro" id="IPR026895">
    <property type="entry name" value="EMC1"/>
</dbReference>
<evidence type="ECO:0000259" key="12">
    <source>
        <dbReference type="Pfam" id="PF07774"/>
    </source>
</evidence>